<dbReference type="EMBL" id="AVPK01000004">
    <property type="protein sequence ID" value="KGN37645.1"/>
    <property type="molecule type" value="Genomic_DNA"/>
</dbReference>
<gene>
    <name evidence="2" type="ORF">N803_11350</name>
</gene>
<dbReference type="PANTHER" id="PTHR33169">
    <property type="entry name" value="PADR-FAMILY TRANSCRIPTIONAL REGULATOR"/>
    <property type="match status" value="1"/>
</dbReference>
<dbReference type="Gene3D" id="1.10.10.10">
    <property type="entry name" value="Winged helix-like DNA-binding domain superfamily/Winged helix DNA-binding domain"/>
    <property type="match status" value="1"/>
</dbReference>
<reference evidence="2 3" key="1">
    <citation type="submission" date="2013-08" db="EMBL/GenBank/DDBJ databases">
        <title>The genome sequence of Knoellia subterranea.</title>
        <authorList>
            <person name="Zhu W."/>
            <person name="Wang G."/>
        </authorList>
    </citation>
    <scope>NUCLEOTIDE SEQUENCE [LARGE SCALE GENOMIC DNA]</scope>
    <source>
        <strain evidence="2 3">KCTC 19937</strain>
    </source>
</reference>
<evidence type="ECO:0000313" key="3">
    <source>
        <dbReference type="Proteomes" id="UP000030011"/>
    </source>
</evidence>
<dbReference type="RefSeq" id="WP_035904041.1">
    <property type="nucleotide sequence ID" value="NZ_AVPK01000004.1"/>
</dbReference>
<dbReference type="Proteomes" id="UP000030011">
    <property type="component" value="Unassembled WGS sequence"/>
</dbReference>
<dbReference type="Pfam" id="PF03551">
    <property type="entry name" value="PadR"/>
    <property type="match status" value="1"/>
</dbReference>
<organism evidence="2 3">
    <name type="scientific">Knoellia subterranea KCTC 19937</name>
    <dbReference type="NCBI Taxonomy" id="1385521"/>
    <lineage>
        <taxon>Bacteria</taxon>
        <taxon>Bacillati</taxon>
        <taxon>Actinomycetota</taxon>
        <taxon>Actinomycetes</taxon>
        <taxon>Micrococcales</taxon>
        <taxon>Intrasporangiaceae</taxon>
        <taxon>Knoellia</taxon>
    </lineage>
</organism>
<dbReference type="InterPro" id="IPR052509">
    <property type="entry name" value="Metal_resp_DNA-bind_regulator"/>
</dbReference>
<feature type="domain" description="Transcription regulator PadR N-terminal" evidence="1">
    <location>
        <begin position="12"/>
        <end position="64"/>
    </location>
</feature>
<comment type="caution">
    <text evidence="2">The sequence shown here is derived from an EMBL/GenBank/DDBJ whole genome shotgun (WGS) entry which is preliminary data.</text>
</comment>
<dbReference type="SUPFAM" id="SSF46785">
    <property type="entry name" value="Winged helix' DNA-binding domain"/>
    <property type="match status" value="2"/>
</dbReference>
<name>A0A0A0JJR6_9MICO</name>
<dbReference type="InterPro" id="IPR005149">
    <property type="entry name" value="Tscrpt_reg_PadR_N"/>
</dbReference>
<evidence type="ECO:0000313" key="2">
    <source>
        <dbReference type="EMBL" id="KGN37645.1"/>
    </source>
</evidence>
<proteinExistence type="predicted"/>
<dbReference type="InterPro" id="IPR036390">
    <property type="entry name" value="WH_DNA-bd_sf"/>
</dbReference>
<dbReference type="AlphaFoldDB" id="A0A0A0JJR6"/>
<dbReference type="OrthoDB" id="2374094at2"/>
<dbReference type="STRING" id="1385521.N803_11350"/>
<dbReference type="PANTHER" id="PTHR33169:SF26">
    <property type="entry name" value="CONSERVED PROTEIN"/>
    <property type="match status" value="1"/>
</dbReference>
<keyword evidence="3" id="KW-1185">Reference proteome</keyword>
<evidence type="ECO:0000259" key="1">
    <source>
        <dbReference type="Pfam" id="PF03551"/>
    </source>
</evidence>
<sequence length="204" mass="22687">MSKRSELLDFALLGLLHEGPTHGYELRRRLNEALGAFRALSYGTLYPALSGLLERGLIAQSAAPARPAGTTGSARAVAGKTVTKSAGRNRISYEITAAGKEAFEEAARRIDTAAYEDDGFGVRLAFFGRTEADVRLRILEGRRSRVEEQLQTVRTNSARSRERLDSWTQALQRHGEESTEREVRWLTELIDAERRHPNDPGPQP</sequence>
<dbReference type="eggNOG" id="COG1695">
    <property type="taxonomic scope" value="Bacteria"/>
</dbReference>
<accession>A0A0A0JJR6</accession>
<protein>
    <submittedName>
        <fullName evidence="2">PadR family transcriptional regulator</fullName>
    </submittedName>
</protein>
<dbReference type="InterPro" id="IPR036388">
    <property type="entry name" value="WH-like_DNA-bd_sf"/>
</dbReference>